<feature type="transmembrane region" description="Helical" evidence="1">
    <location>
        <begin position="26"/>
        <end position="46"/>
    </location>
</feature>
<dbReference type="PANTHER" id="PTHR14969">
    <property type="entry name" value="SPHINGOSINE-1-PHOSPHATE PHOSPHOHYDROLASE"/>
    <property type="match status" value="1"/>
</dbReference>
<dbReference type="Gene3D" id="1.20.144.10">
    <property type="entry name" value="Phosphatidic acid phosphatase type 2/haloperoxidase"/>
    <property type="match status" value="1"/>
</dbReference>
<name>A0A225SXE9_9BURK</name>
<evidence type="ECO:0000313" key="3">
    <source>
        <dbReference type="EMBL" id="OWY35642.1"/>
    </source>
</evidence>
<reference evidence="3 4" key="1">
    <citation type="journal article" date="2010" name="Int. J. Syst. Evol. Microbiol.">
        <title>Reclassification of Herbaspirillum putei as a later heterotypic synonym of Herbaspirillum huttiense, with the description of H. huttiense subsp. huttiense subsp. nov. and H. huttiense subsp. putei subsp. nov., comb. nov., and description of Herbaspirillum aquaticum sp. nov.</title>
        <authorList>
            <person name="Dobritsa A.P."/>
            <person name="Reddy M.C."/>
            <person name="Samadpour M."/>
        </authorList>
    </citation>
    <scope>NUCLEOTIDE SEQUENCE [LARGE SCALE GENOMIC DNA]</scope>
    <source>
        <strain evidence="3 4">IEH 4430</strain>
    </source>
</reference>
<feature type="transmembrane region" description="Helical" evidence="1">
    <location>
        <begin position="58"/>
        <end position="78"/>
    </location>
</feature>
<comment type="caution">
    <text evidence="3">The sequence shown here is derived from an EMBL/GenBank/DDBJ whole genome shotgun (WGS) entry which is preliminary data.</text>
</comment>
<dbReference type="InterPro" id="IPR000326">
    <property type="entry name" value="PAP2/HPO"/>
</dbReference>
<dbReference type="SMART" id="SM00014">
    <property type="entry name" value="acidPPc"/>
    <property type="match status" value="1"/>
</dbReference>
<dbReference type="InterPro" id="IPR036938">
    <property type="entry name" value="PAP2/HPO_sf"/>
</dbReference>
<evidence type="ECO:0000256" key="1">
    <source>
        <dbReference type="SAM" id="Phobius"/>
    </source>
</evidence>
<evidence type="ECO:0000259" key="2">
    <source>
        <dbReference type="SMART" id="SM00014"/>
    </source>
</evidence>
<keyword evidence="1" id="KW-0812">Transmembrane</keyword>
<dbReference type="AlphaFoldDB" id="A0A225SXE9"/>
<accession>A0A225SXE9</accession>
<dbReference type="PANTHER" id="PTHR14969:SF13">
    <property type="entry name" value="AT30094P"/>
    <property type="match status" value="1"/>
</dbReference>
<dbReference type="SUPFAM" id="SSF48317">
    <property type="entry name" value="Acid phosphatase/Vanadium-dependent haloperoxidase"/>
    <property type="match status" value="1"/>
</dbReference>
<gene>
    <name evidence="3" type="ORF">CEJ45_07475</name>
</gene>
<protein>
    <submittedName>
        <fullName evidence="3">Undecaprenyl-diphosphatase</fullName>
    </submittedName>
</protein>
<dbReference type="GO" id="GO:0005886">
    <property type="term" value="C:plasma membrane"/>
    <property type="evidence" value="ECO:0007669"/>
    <property type="project" value="InterPro"/>
</dbReference>
<dbReference type="CDD" id="cd03385">
    <property type="entry name" value="PAP2_BcrC_like"/>
    <property type="match status" value="1"/>
</dbReference>
<feature type="transmembrane region" description="Helical" evidence="1">
    <location>
        <begin position="140"/>
        <end position="164"/>
    </location>
</feature>
<evidence type="ECO:0000313" key="4">
    <source>
        <dbReference type="Proteomes" id="UP000214747"/>
    </source>
</evidence>
<feature type="domain" description="Phosphatidic acid phosphatase type 2/haloperoxidase" evidence="2">
    <location>
        <begin position="55"/>
        <end position="165"/>
    </location>
</feature>
<keyword evidence="1" id="KW-1133">Transmembrane helix</keyword>
<keyword evidence="4" id="KW-1185">Reference proteome</keyword>
<sequence>MENINKILFLWLNAAAHPPQFAVDLATVIATLQIWIIPLTIALIWLRGDACQRRAMLAATAAGLISLMTNQLIGMIWWHPRPFMIGLGHTLIPHAADSSFPSDHLSLWWAVAFTFLLNPSLRFSGIVLGLLGIPLAWARIYLGVHFPFDMAGAAIVAMLSTTLIHHLPHGFLGSIYNVAIRIHCRVFSRLIVKGWIRGTT</sequence>
<dbReference type="InterPro" id="IPR033879">
    <property type="entry name" value="UPP_Pase"/>
</dbReference>
<dbReference type="Pfam" id="PF01569">
    <property type="entry name" value="PAP2"/>
    <property type="match status" value="1"/>
</dbReference>
<dbReference type="RefSeq" id="WP_088754528.1">
    <property type="nucleotide sequence ID" value="NZ_NJGV01000005.1"/>
</dbReference>
<dbReference type="Proteomes" id="UP000214747">
    <property type="component" value="Unassembled WGS sequence"/>
</dbReference>
<dbReference type="EMBL" id="NJGV01000005">
    <property type="protein sequence ID" value="OWY35642.1"/>
    <property type="molecule type" value="Genomic_DNA"/>
</dbReference>
<keyword evidence="1" id="KW-0472">Membrane</keyword>
<feature type="transmembrane region" description="Helical" evidence="1">
    <location>
        <begin position="107"/>
        <end position="133"/>
    </location>
</feature>
<dbReference type="GO" id="GO:0050380">
    <property type="term" value="F:undecaprenyl-diphosphatase activity"/>
    <property type="evidence" value="ECO:0007669"/>
    <property type="project" value="InterPro"/>
</dbReference>
<organism evidence="3 4">
    <name type="scientific">Herbaspirillum aquaticum</name>
    <dbReference type="NCBI Taxonomy" id="568783"/>
    <lineage>
        <taxon>Bacteria</taxon>
        <taxon>Pseudomonadati</taxon>
        <taxon>Pseudomonadota</taxon>
        <taxon>Betaproteobacteria</taxon>
        <taxon>Burkholderiales</taxon>
        <taxon>Oxalobacteraceae</taxon>
        <taxon>Herbaspirillum</taxon>
    </lineage>
</organism>
<proteinExistence type="predicted"/>